<evidence type="ECO:0000313" key="2">
    <source>
        <dbReference type="Proteomes" id="UP000199708"/>
    </source>
</evidence>
<evidence type="ECO:0000313" key="1">
    <source>
        <dbReference type="EMBL" id="SDF77560.1"/>
    </source>
</evidence>
<gene>
    <name evidence="1" type="ORF">SAMN05421791_1013</name>
</gene>
<dbReference type="AlphaFoldDB" id="A0A1G7NWH5"/>
<accession>A0A1G7NWH5</accession>
<keyword evidence="2" id="KW-1185">Reference proteome</keyword>
<name>A0A1G7NWH5_9LACT</name>
<sequence length="47" mass="5553">MMLVLILFKVVVKNSYHLLYFKLRKDYFKLNLSFATTIGGCCDYTIQ</sequence>
<proteinExistence type="predicted"/>
<protein>
    <submittedName>
        <fullName evidence="1">Uncharacterized protein</fullName>
    </submittedName>
</protein>
<reference evidence="1 2" key="1">
    <citation type="submission" date="2016-10" db="EMBL/GenBank/DDBJ databases">
        <authorList>
            <person name="de Groot N.N."/>
        </authorList>
    </citation>
    <scope>NUCLEOTIDE SEQUENCE [LARGE SCALE GENOMIC DNA]</scope>
    <source>
        <strain evidence="1 2">ATCC BAA-466</strain>
    </source>
</reference>
<dbReference type="Proteomes" id="UP000199708">
    <property type="component" value="Unassembled WGS sequence"/>
</dbReference>
<dbReference type="EMBL" id="FNCK01000001">
    <property type="protein sequence ID" value="SDF77560.1"/>
    <property type="molecule type" value="Genomic_DNA"/>
</dbReference>
<organism evidence="1 2">
    <name type="scientific">Facklamia miroungae</name>
    <dbReference type="NCBI Taxonomy" id="120956"/>
    <lineage>
        <taxon>Bacteria</taxon>
        <taxon>Bacillati</taxon>
        <taxon>Bacillota</taxon>
        <taxon>Bacilli</taxon>
        <taxon>Lactobacillales</taxon>
        <taxon>Aerococcaceae</taxon>
        <taxon>Facklamia</taxon>
    </lineage>
</organism>